<dbReference type="OrthoDB" id="2836053at2759"/>
<evidence type="ECO:0000313" key="2">
    <source>
        <dbReference type="Proteomes" id="UP000054270"/>
    </source>
</evidence>
<organism evidence="1 2">
    <name type="scientific">Hypholoma sublateritium (strain FD-334 SS-4)</name>
    <dbReference type="NCBI Taxonomy" id="945553"/>
    <lineage>
        <taxon>Eukaryota</taxon>
        <taxon>Fungi</taxon>
        <taxon>Dikarya</taxon>
        <taxon>Basidiomycota</taxon>
        <taxon>Agaricomycotina</taxon>
        <taxon>Agaricomycetes</taxon>
        <taxon>Agaricomycetidae</taxon>
        <taxon>Agaricales</taxon>
        <taxon>Agaricineae</taxon>
        <taxon>Strophariaceae</taxon>
        <taxon>Hypholoma</taxon>
    </lineage>
</organism>
<keyword evidence="2" id="KW-1185">Reference proteome</keyword>
<name>A0A0D2P494_HYPSF</name>
<evidence type="ECO:0000313" key="1">
    <source>
        <dbReference type="EMBL" id="KJA23531.1"/>
    </source>
</evidence>
<proteinExistence type="predicted"/>
<dbReference type="AlphaFoldDB" id="A0A0D2P494"/>
<gene>
    <name evidence="1" type="ORF">HYPSUDRAFT_54261</name>
</gene>
<sequence length="368" mass="39989">MHITKFAVAAKHPYQDAVYLEGVAGLRLPPEILEQILKHAWLSFMLPEERSHLAASLPLVSKLWSALSTRIYATDAIILSTSGFQRFKKNNLCAHPTSCGFKKLSSPVLNNLCRTVARHIIIAPPRRCDYECPGGIIVKLLTDLLARHMRDLLTAFRHLPLLPDLHTLSVAYFPKSGTPFARAADFATRFDAAVVRLDVEYALAAGTPPWLAAELGLAGARWAKQRHIPWAVPDLEHVSVASVGVGDFLRACPHLRLADEEGAQISVRIVASSRTLALDAVIVHGAMEPASCVSAEGVRRWPARDGCLDLSGMGSVPWTVRGTALGLIFDPRSDSAGRCDASVPATASALHEWRDVHIFMPKGGGTAR</sequence>
<dbReference type="Proteomes" id="UP000054270">
    <property type="component" value="Unassembled WGS sequence"/>
</dbReference>
<dbReference type="EMBL" id="KN817542">
    <property type="protein sequence ID" value="KJA23531.1"/>
    <property type="molecule type" value="Genomic_DNA"/>
</dbReference>
<accession>A0A0D2P494</accession>
<reference evidence="2" key="1">
    <citation type="submission" date="2014-04" db="EMBL/GenBank/DDBJ databases">
        <title>Evolutionary Origins and Diversification of the Mycorrhizal Mutualists.</title>
        <authorList>
            <consortium name="DOE Joint Genome Institute"/>
            <consortium name="Mycorrhizal Genomics Consortium"/>
            <person name="Kohler A."/>
            <person name="Kuo A."/>
            <person name="Nagy L.G."/>
            <person name="Floudas D."/>
            <person name="Copeland A."/>
            <person name="Barry K.W."/>
            <person name="Cichocki N."/>
            <person name="Veneault-Fourrey C."/>
            <person name="LaButti K."/>
            <person name="Lindquist E.A."/>
            <person name="Lipzen A."/>
            <person name="Lundell T."/>
            <person name="Morin E."/>
            <person name="Murat C."/>
            <person name="Riley R."/>
            <person name="Ohm R."/>
            <person name="Sun H."/>
            <person name="Tunlid A."/>
            <person name="Henrissat B."/>
            <person name="Grigoriev I.V."/>
            <person name="Hibbett D.S."/>
            <person name="Martin F."/>
        </authorList>
    </citation>
    <scope>NUCLEOTIDE SEQUENCE [LARGE SCALE GENOMIC DNA]</scope>
    <source>
        <strain evidence="2">FD-334 SS-4</strain>
    </source>
</reference>
<protein>
    <submittedName>
        <fullName evidence="1">Uncharacterized protein</fullName>
    </submittedName>
</protein>